<evidence type="ECO:0000313" key="1">
    <source>
        <dbReference type="EMBL" id="MDT3768197.1"/>
    </source>
</evidence>
<protein>
    <recommendedName>
        <fullName evidence="3">Restriction endonuclease</fullName>
    </recommendedName>
</protein>
<accession>A0ABU3ICV5</accession>
<dbReference type="EMBL" id="JASXSX010000008">
    <property type="protein sequence ID" value="MDT3768197.1"/>
    <property type="molecule type" value="Genomic_DNA"/>
</dbReference>
<proteinExistence type="predicted"/>
<dbReference type="RefSeq" id="WP_313274690.1">
    <property type="nucleotide sequence ID" value="NZ_JASXSX010000008.1"/>
</dbReference>
<name>A0ABU3ICV5_9ACTO</name>
<keyword evidence="2" id="KW-1185">Reference proteome</keyword>
<evidence type="ECO:0008006" key="3">
    <source>
        <dbReference type="Google" id="ProtNLM"/>
    </source>
</evidence>
<comment type="caution">
    <text evidence="1">The sequence shown here is derived from an EMBL/GenBank/DDBJ whole genome shotgun (WGS) entry which is preliminary data.</text>
</comment>
<evidence type="ECO:0000313" key="2">
    <source>
        <dbReference type="Proteomes" id="UP001247542"/>
    </source>
</evidence>
<organism evidence="1 2">
    <name type="scientific">Gleimia hominis</name>
    <dbReference type="NCBI Taxonomy" id="595468"/>
    <lineage>
        <taxon>Bacteria</taxon>
        <taxon>Bacillati</taxon>
        <taxon>Actinomycetota</taxon>
        <taxon>Actinomycetes</taxon>
        <taxon>Actinomycetales</taxon>
        <taxon>Actinomycetaceae</taxon>
        <taxon>Gleimia</taxon>
    </lineage>
</organism>
<sequence length="285" mass="32151">MNTQYSLFKQFTIDLQSFVRQNSTLIENTLSNVFTMRLVGNKTHGDLAEIGMTEFVNQFLPGYKAQHVGKDLFRAKTSEEDILVTRLIDKKTIKVSLKAYGDGPLQLSTDKDAVLFPLLESQGKCKIDDQNEIRSLLNRPDFLHLSDINVLPLIYRENNMQCAIMVFDITAIAELTSVVERVKPGARGRKHPVWVFRDAAGDYICEVRYGGKAANALQRGLWTNTKTAAKHFRFITDGWIAYEHNLIITELFAKALNSTVESHKKALQSITGELQKLADQADISL</sequence>
<dbReference type="Proteomes" id="UP001247542">
    <property type="component" value="Unassembled WGS sequence"/>
</dbReference>
<gene>
    <name evidence="1" type="ORF">QS713_09005</name>
</gene>
<reference evidence="1 2" key="1">
    <citation type="submission" date="2023-06" db="EMBL/GenBank/DDBJ databases">
        <title>Draft genome sequence of Gleimia hominis type strain CCUG 57540T.</title>
        <authorList>
            <person name="Salva-Serra F."/>
            <person name="Cardew S."/>
            <person name="Jensie Markopoulos S."/>
            <person name="Ohlen M."/>
            <person name="Inganas E."/>
            <person name="Svensson-Stadler L."/>
            <person name="Moore E.R.B."/>
        </authorList>
    </citation>
    <scope>NUCLEOTIDE SEQUENCE [LARGE SCALE GENOMIC DNA]</scope>
    <source>
        <strain evidence="1 2">CCUG 57540</strain>
    </source>
</reference>